<protein>
    <submittedName>
        <fullName evidence="1">Uncharacterized protein</fullName>
    </submittedName>
</protein>
<comment type="caution">
    <text evidence="1">The sequence shown here is derived from an EMBL/GenBank/DDBJ whole genome shotgun (WGS) entry which is preliminary data.</text>
</comment>
<evidence type="ECO:0000313" key="2">
    <source>
        <dbReference type="Proteomes" id="UP001446205"/>
    </source>
</evidence>
<sequence length="83" mass="9492">MAKAYQPVPGHVLERLQIAVLCQEQMDLHWEDEASGLSYYQRVQLLGLEQIEDADYLLASPLSTGEPIRVRLDFIRNLPTPLK</sequence>
<gene>
    <name evidence="1" type="ORF">WOB96_03290</name>
</gene>
<evidence type="ECO:0000313" key="1">
    <source>
        <dbReference type="EMBL" id="MEK8088779.1"/>
    </source>
</evidence>
<reference evidence="1 2" key="1">
    <citation type="submission" date="2024-04" db="EMBL/GenBank/DDBJ databases">
        <authorList>
            <person name="Abashina T."/>
            <person name="Shaikin A."/>
        </authorList>
    </citation>
    <scope>NUCLEOTIDE SEQUENCE [LARGE SCALE GENOMIC DNA]</scope>
    <source>
        <strain evidence="1 2">AAFK</strain>
    </source>
</reference>
<dbReference type="EMBL" id="JBBPCO010000002">
    <property type="protein sequence ID" value="MEK8088779.1"/>
    <property type="molecule type" value="Genomic_DNA"/>
</dbReference>
<accession>A0ABU9D5F8</accession>
<proteinExistence type="predicted"/>
<keyword evidence="2" id="KW-1185">Reference proteome</keyword>
<dbReference type="RefSeq" id="WP_341369844.1">
    <property type="nucleotide sequence ID" value="NZ_JBBPCO010000002.1"/>
</dbReference>
<name>A0ABU9D5F8_9PROT</name>
<organism evidence="1 2">
    <name type="scientific">Thermithiobacillus plumbiphilus</name>
    <dbReference type="NCBI Taxonomy" id="1729899"/>
    <lineage>
        <taxon>Bacteria</taxon>
        <taxon>Pseudomonadati</taxon>
        <taxon>Pseudomonadota</taxon>
        <taxon>Acidithiobacillia</taxon>
        <taxon>Acidithiobacillales</taxon>
        <taxon>Thermithiobacillaceae</taxon>
        <taxon>Thermithiobacillus</taxon>
    </lineage>
</organism>
<dbReference type="Proteomes" id="UP001446205">
    <property type="component" value="Unassembled WGS sequence"/>
</dbReference>